<gene>
    <name evidence="2" type="ORF">MACH21_06590</name>
</gene>
<keyword evidence="3" id="KW-1185">Reference proteome</keyword>
<name>A0AA48H376_9RHOB</name>
<dbReference type="RefSeq" id="WP_338274387.1">
    <property type="nucleotide sequence ID" value="NZ_AP027266.1"/>
</dbReference>
<keyword evidence="1" id="KW-0472">Membrane</keyword>
<evidence type="ECO:0000256" key="1">
    <source>
        <dbReference type="SAM" id="Phobius"/>
    </source>
</evidence>
<keyword evidence="1" id="KW-0812">Transmembrane</keyword>
<sequence>MATQTLSPFSAPHSVLAQVGGVLAAFARAFALAKNAEARFDEIQALQALSDAELARRGIARDNIVRHVYADLLND</sequence>
<protein>
    <recommendedName>
        <fullName evidence="4">DUF1127 domain-containing protein</fullName>
    </recommendedName>
</protein>
<dbReference type="AlphaFoldDB" id="A0AA48H376"/>
<evidence type="ECO:0008006" key="4">
    <source>
        <dbReference type="Google" id="ProtNLM"/>
    </source>
</evidence>
<keyword evidence="1" id="KW-1133">Transmembrane helix</keyword>
<proteinExistence type="predicted"/>
<dbReference type="KEGG" id="rmai:MACH21_06590"/>
<feature type="transmembrane region" description="Helical" evidence="1">
    <location>
        <begin position="15"/>
        <end position="33"/>
    </location>
</feature>
<accession>A0AA48H376</accession>
<organism evidence="2 3">
    <name type="scientific">Roseicyclus marinus</name>
    <dbReference type="NCBI Taxonomy" id="2161673"/>
    <lineage>
        <taxon>Bacteria</taxon>
        <taxon>Pseudomonadati</taxon>
        <taxon>Pseudomonadota</taxon>
        <taxon>Alphaproteobacteria</taxon>
        <taxon>Rhodobacterales</taxon>
        <taxon>Roseobacteraceae</taxon>
        <taxon>Roseicyclus</taxon>
    </lineage>
</organism>
<evidence type="ECO:0000313" key="2">
    <source>
        <dbReference type="EMBL" id="BDW84482.1"/>
    </source>
</evidence>
<evidence type="ECO:0000313" key="3">
    <source>
        <dbReference type="Proteomes" id="UP001337723"/>
    </source>
</evidence>
<dbReference type="Proteomes" id="UP001337723">
    <property type="component" value="Chromosome"/>
</dbReference>
<dbReference type="EMBL" id="AP027266">
    <property type="protein sequence ID" value="BDW84482.1"/>
    <property type="molecule type" value="Genomic_DNA"/>
</dbReference>
<reference evidence="2 3" key="1">
    <citation type="submission" date="2023-01" db="EMBL/GenBank/DDBJ databases">
        <title>Complete genome sequence of Roseicyclus marinus strain Dej080120_10.</title>
        <authorList>
            <person name="Ueki S."/>
            <person name="Maruyama F."/>
        </authorList>
    </citation>
    <scope>NUCLEOTIDE SEQUENCE [LARGE SCALE GENOMIC DNA]</scope>
    <source>
        <strain evidence="2 3">Dej080120_10</strain>
    </source>
</reference>